<protein>
    <submittedName>
        <fullName evidence="1">Uncharacterized protein</fullName>
    </submittedName>
</protein>
<name>A0A6J5LQB1_9CAUD</name>
<reference evidence="1" key="1">
    <citation type="submission" date="2020-04" db="EMBL/GenBank/DDBJ databases">
        <authorList>
            <person name="Chiriac C."/>
            <person name="Salcher M."/>
            <person name="Ghai R."/>
            <person name="Kavagutti S V."/>
        </authorList>
    </citation>
    <scope>NUCLEOTIDE SEQUENCE</scope>
</reference>
<dbReference type="EMBL" id="LR796319">
    <property type="protein sequence ID" value="CAB4136468.1"/>
    <property type="molecule type" value="Genomic_DNA"/>
</dbReference>
<accession>A0A6J5LQB1</accession>
<organism evidence="1">
    <name type="scientific">uncultured Caudovirales phage</name>
    <dbReference type="NCBI Taxonomy" id="2100421"/>
    <lineage>
        <taxon>Viruses</taxon>
        <taxon>Duplodnaviria</taxon>
        <taxon>Heunggongvirae</taxon>
        <taxon>Uroviricota</taxon>
        <taxon>Caudoviricetes</taxon>
        <taxon>Peduoviridae</taxon>
        <taxon>Maltschvirus</taxon>
        <taxon>Maltschvirus maltsch</taxon>
    </lineage>
</organism>
<gene>
    <name evidence="1" type="ORF">UFOVP308_2</name>
</gene>
<proteinExistence type="predicted"/>
<evidence type="ECO:0000313" key="1">
    <source>
        <dbReference type="EMBL" id="CAB4136468.1"/>
    </source>
</evidence>
<sequence length="79" mass="9252">MENTWEFDTTIGQGSEVVTVVYEYEIDEDKSTFNESVKEVWYEGRDIVGCMSPEAYAELDIEAAMRFQNHKLNYKQEDV</sequence>